<accession>A0A8J7DCD3</accession>
<reference evidence="5" key="1">
    <citation type="submission" date="2020-10" db="EMBL/GenBank/DDBJ databases">
        <authorList>
            <person name="Castelo-Branco R."/>
            <person name="Eusebio N."/>
            <person name="Adriana R."/>
            <person name="Vieira A."/>
            <person name="Brugerolle De Fraissinette N."/>
            <person name="Rezende De Castro R."/>
            <person name="Schneider M.P."/>
            <person name="Vasconcelos V."/>
            <person name="Leao P.N."/>
        </authorList>
    </citation>
    <scope>NUCLEOTIDE SEQUENCE</scope>
    <source>
        <strain evidence="5">LEGE 12446</strain>
    </source>
</reference>
<feature type="compositionally biased region" description="Low complexity" evidence="2">
    <location>
        <begin position="11"/>
        <end position="20"/>
    </location>
</feature>
<feature type="compositionally biased region" description="Basic and acidic residues" evidence="2">
    <location>
        <begin position="1990"/>
        <end position="2003"/>
    </location>
</feature>
<feature type="region of interest" description="Disordered" evidence="2">
    <location>
        <begin position="1805"/>
        <end position="1840"/>
    </location>
</feature>
<protein>
    <submittedName>
        <fullName evidence="5">DUF4157 domain-containing protein</fullName>
    </submittedName>
</protein>
<feature type="compositionally biased region" description="Polar residues" evidence="2">
    <location>
        <begin position="57"/>
        <end position="66"/>
    </location>
</feature>
<feature type="compositionally biased region" description="Polar residues" evidence="2">
    <location>
        <begin position="30"/>
        <end position="39"/>
    </location>
</feature>
<dbReference type="InterPro" id="IPR052130">
    <property type="entry name" value="AEBP2/jing_C2H2-ZnF"/>
</dbReference>
<comment type="caution">
    <text evidence="5">The sequence shown here is derived from an EMBL/GenBank/DDBJ whole genome shotgun (WGS) entry which is preliminary data.</text>
</comment>
<keyword evidence="3" id="KW-0812">Transmembrane</keyword>
<evidence type="ECO:0000256" key="3">
    <source>
        <dbReference type="SAM" id="Phobius"/>
    </source>
</evidence>
<name>A0A8J7DCD3_DESMC</name>
<dbReference type="RefSeq" id="WP_193919368.1">
    <property type="nucleotide sequence ID" value="NZ_JADEXS020000001.1"/>
</dbReference>
<feature type="region of interest" description="Disordered" evidence="2">
    <location>
        <begin position="1981"/>
        <end position="2003"/>
    </location>
</feature>
<keyword evidence="6" id="KW-1185">Reference proteome</keyword>
<evidence type="ECO:0000256" key="2">
    <source>
        <dbReference type="SAM" id="MobiDB-lite"/>
    </source>
</evidence>
<evidence type="ECO:0000313" key="5">
    <source>
        <dbReference type="EMBL" id="MBE9024766.1"/>
    </source>
</evidence>
<keyword evidence="3" id="KW-0472">Membrane</keyword>
<sequence>MRERVAKPKKASSSSFSIPKLRQPKRGFGVNSSGQTTADLPSLNKPLTHDISRISLHPQTKLTVNQPEDVEEQEVETVAPQVMQGMNEPENHQLVQREELSEEEEERTGAEFQSQELKEEELQMKPLDSSPQAVTQEQSLNEPLTHDISRMSLRVQTKLTINQPGDIYEQQADTVARQVMQKISQPRNQQFIQREALPETELQRKFLVGSAIPLVQRQGGRVVSTSGLETSIQQARQNGQPLSNDIRQPMEEAFGADFNGVKIHTDSRSHELNQTIQARAFTTGQDIFFRQGEYNPGSYQGKELLAHELTHVVQQNGQTIGRQTDPSATADIDIQRLCCSECGQEEELLQAKELPDRTIQLAPDVNTQVSQLITEQNATEVENDIRQKLDNNRATQASLGVQSPVAAGTTEPPPDENPETQPESQKKAESDSVEMAAPQDESSPAVETQADKPKDDVESQAKAASPENTADKGGDVKGEGKEKLPESQVAQAGIAEAVSSQKKDVENKEKAPESQAVGAAEAGKAVNPETKATQGGENAQQAAAVKGEGLEKLPPQANNPNPESMAQAVTPETVAEKEQAKTAVVAAQAQQNALNAQTSQLAATGVNFAPPEQEETAEGEQQKAEAMNITNSFLAEAALRVQTITQLGQGIEARIQGSTENAKASVMAAVEQQKATVTAQIAQQREQVQSEGQATIAQIQAQYQAAAATTSSTTATERQKVATEYTTSLQKVDESESSQLAKIEEFYTQAKEKYRAAGTKVGDEAIAFGEQKATEWEAQLTGKDDNFWDGPLTDNRLKARAKAAREVAQQYKNGLVDEGNKQADSVDQGKPKDIEGIHNIANESRQQLQTLQQQTLDNLNSVEQQVLSQLSEAQTQLTQTANQTLQSTLQTLDQQQTAQLQLLEVYGQGQVSAIERDAQKAIASIQDGINQAATSLQTAIQDTQAQLQGMPAPNPQELSVTLAEILAQFDNSVAQVQQQTEQGIAASEQGIAQGGQQAVTAVNGIAQSGLEESAGVSQEAKTTLTNLNQGATDTFNEIQQAFTTTVTTTSETAVTAFGEVAQGIQSAFDQSNQNMEANFQKSVTDLEEGLRGSIQGDKQPNLDSDIQKYAQEAADKEEPRWKTVLKVLLVIAVIVVAIIVAPAVIGAVGALAGALGAGAAAGAIGTIVGGAIVGAVAGAVIQIGNNAIDGKNLLDGVGKAALAGAIGGALGGAGGLLGNALAQAGRLGAGLTQSFLKFGIDVAFDIAGGIFGNLATGEPITLEAVLIGAAIGGAVQISTANLGRLGKFGRGIEGMQTSTFQAGERFGSSLGDGIRTGFGGKVDTPAIGSPDVDVPNVQRPDTGVRSPETEVTDPQSTVRSPEAETSTGRGVQVDEPDAQVGGVPKDTTTESPATKSPGEQEQNPATTDKNQDVVRIIRQDNDFASLVNHKGKAKSHVVEDGSLIPANPNGKATPLEHVYGSDPAKGDSPYTSFLTESGGVAKTYGGSEVELDLPKLRADIESGNLKNVEVLTPEQISKMITDEISQIATTVKKDIDVDAAVANGPQGIPDYVASLGISKGQSSKLSRRLLAYYNTTRDGEYLIKGTIPAEYLKGPYSTKVGGSDTEVKPPQAEGSTPETTMKPPESGSASGNNTRPDADTGASQGLKSDSELPMSPKEQEVLQNTAAKEGSQLTSEELNTELAVAGKAEPKAIDEGEFVEEIKLPNDHEWKQKEDGTWCRFSPSPGTCMPPGVVPHGRHQIETYDKYKPDSKNQGKYKDIDPATGFRQRPSAVGPVKLELEEVPSLKYDKIKRPVRVFGIVDPTVTKGRPNAPEPISDVRVSQAESGRPKVGSSGENARNEGIVDAQKGHVMALELGGPDIPENIVPQWGNWQGNGEWRKMEKEVEQLAREIKGKNGNSLLFEANINYKQYEDISLANIKNVGFPKGFEVKAIEVDAAGNPVQGGIQKDWSFDQSQDITDDMMAMRTFGKTDDMSIYDDWNPKAKKGKGAWKDKKPDPRYRPY</sequence>
<dbReference type="InterPro" id="IPR025295">
    <property type="entry name" value="eCIS_core_dom"/>
</dbReference>
<dbReference type="GO" id="GO:0008270">
    <property type="term" value="F:zinc ion binding"/>
    <property type="evidence" value="ECO:0007669"/>
    <property type="project" value="UniProtKB-KW"/>
</dbReference>
<feature type="compositionally biased region" description="Basic and acidic residues" evidence="2">
    <location>
        <begin position="449"/>
        <end position="459"/>
    </location>
</feature>
<keyword evidence="1" id="KW-0175">Coiled coil</keyword>
<keyword evidence="3" id="KW-1133">Transmembrane helix</keyword>
<gene>
    <name evidence="5" type="ORF">IQ276_20755</name>
</gene>
<organism evidence="5 6">
    <name type="scientific">Desmonostoc muscorum LEGE 12446</name>
    <dbReference type="NCBI Taxonomy" id="1828758"/>
    <lineage>
        <taxon>Bacteria</taxon>
        <taxon>Bacillati</taxon>
        <taxon>Cyanobacteriota</taxon>
        <taxon>Cyanophyceae</taxon>
        <taxon>Nostocales</taxon>
        <taxon>Nostocaceae</taxon>
        <taxon>Desmonostoc</taxon>
    </lineage>
</organism>
<feature type="domain" description="eCIS core" evidence="4">
    <location>
        <begin position="241"/>
        <end position="318"/>
    </location>
</feature>
<dbReference type="PANTHER" id="PTHR46541:SF1">
    <property type="entry name" value="ZINC FINGER PROTEIN AEBP2"/>
    <property type="match status" value="1"/>
</dbReference>
<feature type="compositionally biased region" description="Polar residues" evidence="2">
    <location>
        <begin position="1627"/>
        <end position="1647"/>
    </location>
</feature>
<proteinExistence type="predicted"/>
<feature type="region of interest" description="Disordered" evidence="2">
    <location>
        <begin position="1593"/>
        <end position="1657"/>
    </location>
</feature>
<evidence type="ECO:0000256" key="1">
    <source>
        <dbReference type="SAM" id="Coils"/>
    </source>
</evidence>
<dbReference type="EMBL" id="JADEXS010000311">
    <property type="protein sequence ID" value="MBE9024766.1"/>
    <property type="molecule type" value="Genomic_DNA"/>
</dbReference>
<feature type="transmembrane region" description="Helical" evidence="3">
    <location>
        <begin position="1127"/>
        <end position="1152"/>
    </location>
</feature>
<feature type="coiled-coil region" evidence="1">
    <location>
        <begin position="834"/>
        <end position="865"/>
    </location>
</feature>
<dbReference type="Pfam" id="PF13699">
    <property type="entry name" value="eCIS_core"/>
    <property type="match status" value="1"/>
</dbReference>
<feature type="region of interest" description="Disordered" evidence="2">
    <location>
        <begin position="96"/>
        <end position="116"/>
    </location>
</feature>
<dbReference type="PANTHER" id="PTHR46541">
    <property type="entry name" value="ZINC FINGER PROTEIN AEBP2"/>
    <property type="match status" value="1"/>
</dbReference>
<dbReference type="GO" id="GO:0006357">
    <property type="term" value="P:regulation of transcription by RNA polymerase II"/>
    <property type="evidence" value="ECO:0007669"/>
    <property type="project" value="TreeGrafter"/>
</dbReference>
<feature type="region of interest" description="Disordered" evidence="2">
    <location>
        <begin position="395"/>
        <end position="583"/>
    </location>
</feature>
<feature type="compositionally biased region" description="Basic and acidic residues" evidence="2">
    <location>
        <begin position="469"/>
        <end position="485"/>
    </location>
</feature>
<feature type="region of interest" description="Disordered" evidence="2">
    <location>
        <begin position="1311"/>
        <end position="1412"/>
    </location>
</feature>
<evidence type="ECO:0000313" key="6">
    <source>
        <dbReference type="Proteomes" id="UP000622533"/>
    </source>
</evidence>
<feature type="transmembrane region" description="Helical" evidence="3">
    <location>
        <begin position="1158"/>
        <end position="1181"/>
    </location>
</feature>
<dbReference type="Proteomes" id="UP000622533">
    <property type="component" value="Unassembled WGS sequence"/>
</dbReference>
<feature type="compositionally biased region" description="Basic and acidic residues" evidence="2">
    <location>
        <begin position="501"/>
        <end position="512"/>
    </location>
</feature>
<feature type="compositionally biased region" description="Polar residues" evidence="2">
    <location>
        <begin position="1389"/>
        <end position="1408"/>
    </location>
</feature>
<feature type="transmembrane region" description="Helical" evidence="3">
    <location>
        <begin position="1201"/>
        <end position="1222"/>
    </location>
</feature>
<feature type="compositionally biased region" description="Polar residues" evidence="2">
    <location>
        <begin position="1352"/>
        <end position="1369"/>
    </location>
</feature>
<evidence type="ECO:0000259" key="4">
    <source>
        <dbReference type="Pfam" id="PF13699"/>
    </source>
</evidence>
<feature type="region of interest" description="Disordered" evidence="2">
    <location>
        <begin position="1"/>
        <end position="75"/>
    </location>
</feature>
<feature type="compositionally biased region" description="Polar residues" evidence="2">
    <location>
        <begin position="530"/>
        <end position="541"/>
    </location>
</feature>